<dbReference type="PRINTS" id="PR01755">
    <property type="entry name" value="SECFTRNLCASE"/>
</dbReference>
<feature type="transmembrane region" description="Helical" evidence="9">
    <location>
        <begin position="7"/>
        <end position="26"/>
    </location>
</feature>
<dbReference type="NCBIfam" id="TIGR01129">
    <property type="entry name" value="secD"/>
    <property type="match status" value="1"/>
</dbReference>
<dbReference type="InterPro" id="IPR022646">
    <property type="entry name" value="SecD/SecF_CS"/>
</dbReference>
<proteinExistence type="inferred from homology"/>
<keyword evidence="14" id="KW-1185">Reference proteome</keyword>
<comment type="caution">
    <text evidence="13">The sequence shown here is derived from an EMBL/GenBank/DDBJ whole genome shotgun (WGS) entry which is preliminary data.</text>
</comment>
<dbReference type="PANTHER" id="PTHR30081:SF1">
    <property type="entry name" value="PROTEIN TRANSLOCASE SUBUNIT SECD"/>
    <property type="match status" value="1"/>
</dbReference>
<comment type="subunit">
    <text evidence="9">Forms a complex with SecF. Part of the essential Sec protein translocation apparatus which comprises SecA, SecYEG and auxiliary proteins SecDF. Other proteins may also be involved.</text>
</comment>
<feature type="transmembrane region" description="Helical" evidence="9">
    <location>
        <begin position="260"/>
        <end position="278"/>
    </location>
</feature>
<evidence type="ECO:0000313" key="14">
    <source>
        <dbReference type="Proteomes" id="UP000737402"/>
    </source>
</evidence>
<evidence type="ECO:0000256" key="9">
    <source>
        <dbReference type="HAMAP-Rule" id="MF_01463"/>
    </source>
</evidence>
<keyword evidence="7 9" id="KW-0811">Translocation</keyword>
<keyword evidence="4 9" id="KW-0812">Transmembrane</keyword>
<feature type="domain" description="Protein export membrane protein SecD/SecF C-terminal" evidence="11">
    <location>
        <begin position="243"/>
        <end position="402"/>
    </location>
</feature>
<keyword evidence="3 9" id="KW-1003">Cell membrane</keyword>
<feature type="transmembrane region" description="Helical" evidence="9">
    <location>
        <begin position="690"/>
        <end position="715"/>
    </location>
</feature>
<dbReference type="Pfam" id="PF21760">
    <property type="entry name" value="SecD_1st"/>
    <property type="match status" value="1"/>
</dbReference>
<keyword evidence="8 9" id="KW-0472">Membrane</keyword>
<feature type="transmembrane region" description="Helical" evidence="9">
    <location>
        <begin position="447"/>
        <end position="467"/>
    </location>
</feature>
<feature type="transmembrane region" description="Helical" evidence="9">
    <location>
        <begin position="611"/>
        <end position="632"/>
    </location>
</feature>
<dbReference type="InterPro" id="IPR005665">
    <property type="entry name" value="SecF_bac"/>
</dbReference>
<dbReference type="HAMAP" id="MF_01463_B">
    <property type="entry name" value="SecD_B"/>
    <property type="match status" value="1"/>
</dbReference>
<evidence type="ECO:0000256" key="6">
    <source>
        <dbReference type="ARBA" id="ARBA00022989"/>
    </source>
</evidence>
<dbReference type="PANTHER" id="PTHR30081">
    <property type="entry name" value="PROTEIN-EXPORT MEMBRANE PROTEIN SEC"/>
    <property type="match status" value="1"/>
</dbReference>
<protein>
    <recommendedName>
        <fullName evidence="9 10">Multifunctional fusion protein</fullName>
    </recommendedName>
    <domain>
        <recommendedName>
            <fullName evidence="9">Protein translocase subunit SecD</fullName>
        </recommendedName>
    </domain>
    <domain>
        <recommendedName>
            <fullName evidence="10">Protein-export membrane protein SecF</fullName>
        </recommendedName>
    </domain>
</protein>
<evidence type="ECO:0000256" key="2">
    <source>
        <dbReference type="ARBA" id="ARBA00022448"/>
    </source>
</evidence>
<organism evidence="13 14">
    <name type="scientific">Sutcliffiella tianshenii</name>
    <dbReference type="NCBI Taxonomy" id="1463404"/>
    <lineage>
        <taxon>Bacteria</taxon>
        <taxon>Bacillati</taxon>
        <taxon>Bacillota</taxon>
        <taxon>Bacilli</taxon>
        <taxon>Bacillales</taxon>
        <taxon>Bacillaceae</taxon>
        <taxon>Sutcliffiella</taxon>
    </lineage>
</organism>
<feature type="transmembrane region" description="Helical" evidence="9">
    <location>
        <begin position="354"/>
        <end position="376"/>
    </location>
</feature>
<dbReference type="InterPro" id="IPR048631">
    <property type="entry name" value="SecD_1st"/>
</dbReference>
<evidence type="ECO:0000256" key="10">
    <source>
        <dbReference type="HAMAP-Rule" id="MF_01464"/>
    </source>
</evidence>
<dbReference type="InterPro" id="IPR055344">
    <property type="entry name" value="SecD_SecF_C_bact"/>
</dbReference>
<keyword evidence="2 9" id="KW-0813">Transport</keyword>
<feature type="transmembrane region" description="Helical" evidence="9">
    <location>
        <begin position="382"/>
        <end position="406"/>
    </location>
</feature>
<feature type="transmembrane region" description="Helical" evidence="9">
    <location>
        <begin position="312"/>
        <end position="333"/>
    </location>
</feature>
<evidence type="ECO:0000256" key="4">
    <source>
        <dbReference type="ARBA" id="ARBA00022692"/>
    </source>
</evidence>
<feature type="transmembrane region" description="Helical" evidence="9">
    <location>
        <begin position="283"/>
        <end position="300"/>
    </location>
</feature>
<dbReference type="Pfam" id="PF07549">
    <property type="entry name" value="Sec_GG"/>
    <property type="match status" value="1"/>
</dbReference>
<dbReference type="Gene3D" id="3.30.70.3220">
    <property type="match status" value="1"/>
</dbReference>
<dbReference type="NCBIfam" id="TIGR00916">
    <property type="entry name" value="2A0604s01"/>
    <property type="match status" value="2"/>
</dbReference>
<comment type="similarity">
    <text evidence="10">Belongs to the SecD/SecF family. SecF subfamily.</text>
</comment>
<comment type="function">
    <text evidence="9">Part of the Sec protein translocase complex. Interacts with the SecYEG preprotein conducting channel. SecDF uses the proton motive force (PMF) to complete protein translocation after the ATP-dependent function of SecA.</text>
</comment>
<keyword evidence="6 9" id="KW-1133">Transmembrane helix</keyword>
<comment type="similarity">
    <text evidence="9">Belongs to the SecD/SecF family. SecD subfamily.</text>
</comment>
<dbReference type="Proteomes" id="UP000737402">
    <property type="component" value="Unassembled WGS sequence"/>
</dbReference>
<evidence type="ECO:0000259" key="12">
    <source>
        <dbReference type="Pfam" id="PF21760"/>
    </source>
</evidence>
<dbReference type="Gene3D" id="1.20.1640.10">
    <property type="entry name" value="Multidrug efflux transporter AcrB transmembrane domain"/>
    <property type="match status" value="2"/>
</dbReference>
<feature type="domain" description="Protein translocase subunit SecDF P1" evidence="12">
    <location>
        <begin position="64"/>
        <end position="121"/>
    </location>
</feature>
<gene>
    <name evidence="10" type="primary">secF</name>
    <name evidence="9" type="synonym">secD</name>
    <name evidence="13" type="ORF">JOC95_002725</name>
</gene>
<feature type="domain" description="Protein export membrane protein SecD/SecF C-terminal" evidence="11">
    <location>
        <begin position="542"/>
        <end position="718"/>
    </location>
</feature>
<keyword evidence="5 9" id="KW-0653">Protein transport</keyword>
<dbReference type="InterPro" id="IPR022813">
    <property type="entry name" value="SecD/SecF_arch_bac"/>
</dbReference>
<dbReference type="RefSeq" id="WP_204417046.1">
    <property type="nucleotide sequence ID" value="NZ_JAFBED010000005.1"/>
</dbReference>
<comment type="subunit">
    <text evidence="10">Forms a complex with SecD. Part of the essential Sec protein translocation apparatus which comprises SecA, SecYEG and auxiliary proteins SecDF. Other proteins may also be involved.</text>
</comment>
<dbReference type="InterPro" id="IPR005791">
    <property type="entry name" value="SecD"/>
</dbReference>
<evidence type="ECO:0000259" key="11">
    <source>
        <dbReference type="Pfam" id="PF02355"/>
    </source>
</evidence>
<comment type="caution">
    <text evidence="9">Lacks conserved residue(s) required for the propagation of feature annotation.</text>
</comment>
<reference evidence="13 14" key="1">
    <citation type="submission" date="2021-01" db="EMBL/GenBank/DDBJ databases">
        <title>Genomic Encyclopedia of Type Strains, Phase IV (KMG-IV): sequencing the most valuable type-strain genomes for metagenomic binning, comparative biology and taxonomic classification.</title>
        <authorList>
            <person name="Goeker M."/>
        </authorList>
    </citation>
    <scope>NUCLEOTIDE SEQUENCE [LARGE SCALE GENOMIC DNA]</scope>
    <source>
        <strain evidence="13 14">DSM 25879</strain>
    </source>
</reference>
<dbReference type="InterPro" id="IPR048634">
    <property type="entry name" value="SecD_SecF_C"/>
</dbReference>
<evidence type="ECO:0000256" key="3">
    <source>
        <dbReference type="ARBA" id="ARBA00022475"/>
    </source>
</evidence>
<evidence type="ECO:0000256" key="1">
    <source>
        <dbReference type="ARBA" id="ARBA00004651"/>
    </source>
</evidence>
<feature type="transmembrane region" description="Helical" evidence="9">
    <location>
        <begin position="582"/>
        <end position="605"/>
    </location>
</feature>
<dbReference type="EMBL" id="JAFBED010000005">
    <property type="protein sequence ID" value="MBM7620870.1"/>
    <property type="molecule type" value="Genomic_DNA"/>
</dbReference>
<dbReference type="InterPro" id="IPR022645">
    <property type="entry name" value="SecD/SecF_bac"/>
</dbReference>
<dbReference type="SUPFAM" id="SSF82866">
    <property type="entry name" value="Multidrug efflux transporter AcrB transmembrane domain"/>
    <property type="match status" value="2"/>
</dbReference>
<name>A0ABS2P380_9BACI</name>
<dbReference type="NCBIfam" id="TIGR00966">
    <property type="entry name" value="transloc_SecF"/>
    <property type="match status" value="1"/>
</dbReference>
<comment type="subcellular location">
    <subcellularLocation>
        <location evidence="1 9">Cell membrane</location>
        <topology evidence="1 9">Multi-pass membrane protein</topology>
    </subcellularLocation>
</comment>
<dbReference type="HAMAP" id="MF_01464_B">
    <property type="entry name" value="SecF_B"/>
    <property type="match status" value="1"/>
</dbReference>
<feature type="transmembrane region" description="Helical" evidence="9">
    <location>
        <begin position="556"/>
        <end position="575"/>
    </location>
</feature>
<sequence>MKRQRYIGLFIIFTILTGLLAGFTYLHTLPKIKLGLDLQGGFEVLYKVESLSTDESVDEDILTSTISALNNRINAIGVSEPNIQAEGSDRIRVQLAGVEDQTQARELLSTEANLTFRDVDDRVMLDGSDIKSSKLSFDERNQPIVSLTLNDEEKFYEVTKELSSRAYPDNLLVIWLDHQEGQTFEGEMQKSEKNRGFLSAPQVHTPLSGENVVIEGDFTIEEAKVLAELIKAGALPVKLTELYSQSIGAQFGLNALETTSIAGVIGITLIFFFMIAYYRLPGFVAVITLSIYISLILTVFDWMNAVLTLPGIAALILGVGMAVDANIITYERIKDELRHGNSLAESFEAGSKRAFITILDANLTTILAAGVLFYFGTSAVKGFATMLMVSILVSFLTAVLGSRLLLGTLVKSRMFDGKLSWFGTAHSTREKSVARFKFNFVENRKKFFAITLSALIIGVFASSILGWNLGIDFTSGTRIEVTSNTAINLEKLEEEFSELGYEPTITIAGKNNNMGVATLKGDLSAKQIGEWKEYFQEKYGHDPNINVVSPLVGQELAKNALLAVAIAAIGIVLYLTMRYEFAFAITAVIALLHDVLFMFLSFSVLQVEINLYFIAAVLTIIGYSINDTIVTFDRINEHLKRQEIIENKATLKEIVNRSLLETFTRSINTVLTVLFTVVCLYLFGSEAISGFSLALLIGLILGTYSSLFIASQLWYELKVRRLKKGPIMIKDDKEEYGDEPVV</sequence>
<evidence type="ECO:0000256" key="8">
    <source>
        <dbReference type="ARBA" id="ARBA00023136"/>
    </source>
</evidence>
<evidence type="ECO:0000256" key="5">
    <source>
        <dbReference type="ARBA" id="ARBA00022927"/>
    </source>
</evidence>
<dbReference type="Pfam" id="PF02355">
    <property type="entry name" value="SecD_SecF_C"/>
    <property type="match status" value="2"/>
</dbReference>
<accession>A0ABS2P380</accession>
<evidence type="ECO:0000256" key="7">
    <source>
        <dbReference type="ARBA" id="ARBA00023010"/>
    </source>
</evidence>
<evidence type="ECO:0000313" key="13">
    <source>
        <dbReference type="EMBL" id="MBM7620870.1"/>
    </source>
</evidence>
<feature type="transmembrane region" description="Helical" evidence="9">
    <location>
        <begin position="666"/>
        <end position="684"/>
    </location>
</feature>